<dbReference type="PIRSF" id="PIRSF021290">
    <property type="entry name" value="DUF1273"/>
    <property type="match status" value="1"/>
</dbReference>
<comment type="caution">
    <text evidence="1">The sequence shown here is derived from an EMBL/GenBank/DDBJ whole genome shotgun (WGS) entry which is preliminary data.</text>
</comment>
<dbReference type="Pfam" id="PF06908">
    <property type="entry name" value="YpsA"/>
    <property type="match status" value="1"/>
</dbReference>
<dbReference type="PANTHER" id="PTHR38440:SF1">
    <property type="entry name" value="UPF0398 PROTEIN SPR0331"/>
    <property type="match status" value="1"/>
</dbReference>
<dbReference type="NCBIfam" id="NF010181">
    <property type="entry name" value="PRK13660.1"/>
    <property type="match status" value="1"/>
</dbReference>
<proteinExistence type="predicted"/>
<dbReference type="EMBL" id="BMNQ01000043">
    <property type="protein sequence ID" value="GGK02222.1"/>
    <property type="molecule type" value="Genomic_DNA"/>
</dbReference>
<dbReference type="PANTHER" id="PTHR38440">
    <property type="entry name" value="UPF0398 PROTEIN YPSA"/>
    <property type="match status" value="1"/>
</dbReference>
<reference evidence="1" key="1">
    <citation type="journal article" date="2014" name="Int. J. Syst. Evol. Microbiol.">
        <title>Complete genome sequence of Corynebacterium casei LMG S-19264T (=DSM 44701T), isolated from a smear-ripened cheese.</title>
        <authorList>
            <consortium name="US DOE Joint Genome Institute (JGI-PGF)"/>
            <person name="Walter F."/>
            <person name="Albersmeier A."/>
            <person name="Kalinowski J."/>
            <person name="Ruckert C."/>
        </authorList>
    </citation>
    <scope>NUCLEOTIDE SEQUENCE</scope>
    <source>
        <strain evidence="1">JCM 12580</strain>
    </source>
</reference>
<evidence type="ECO:0000313" key="1">
    <source>
        <dbReference type="EMBL" id="GGK02222.1"/>
    </source>
</evidence>
<keyword evidence="2" id="KW-1185">Reference proteome</keyword>
<accession>A0A917PZK1</accession>
<dbReference type="Gene3D" id="3.40.50.450">
    <property type="match status" value="1"/>
</dbReference>
<name>A0A917PZK1_9BACI</name>
<dbReference type="AlphaFoldDB" id="A0A917PZK1"/>
<evidence type="ECO:0000313" key="2">
    <source>
        <dbReference type="Proteomes" id="UP000658382"/>
    </source>
</evidence>
<protein>
    <submittedName>
        <fullName evidence="1">UPF0398 protein YpsA</fullName>
    </submittedName>
</protein>
<dbReference type="Proteomes" id="UP000658382">
    <property type="component" value="Unassembled WGS sequence"/>
</dbReference>
<dbReference type="SUPFAM" id="SSF102405">
    <property type="entry name" value="MCP/YpsA-like"/>
    <property type="match status" value="1"/>
</dbReference>
<dbReference type="InterPro" id="IPR010697">
    <property type="entry name" value="YspA"/>
</dbReference>
<reference evidence="1" key="2">
    <citation type="submission" date="2020-09" db="EMBL/GenBank/DDBJ databases">
        <authorList>
            <person name="Sun Q."/>
            <person name="Ohkuma M."/>
        </authorList>
    </citation>
    <scope>NUCLEOTIDE SEQUENCE</scope>
    <source>
        <strain evidence="1">JCM 12580</strain>
    </source>
</reference>
<organism evidence="1 2">
    <name type="scientific">Lentibacillus kapialis</name>
    <dbReference type="NCBI Taxonomy" id="340214"/>
    <lineage>
        <taxon>Bacteria</taxon>
        <taxon>Bacillati</taxon>
        <taxon>Bacillota</taxon>
        <taxon>Bacilli</taxon>
        <taxon>Bacillales</taxon>
        <taxon>Bacillaceae</taxon>
        <taxon>Lentibacillus</taxon>
    </lineage>
</organism>
<sequence length="184" mass="21561">MKVLAVTGYKPMEINIFKHDDKRINVLKAAIEKRLIGFIEEGLEWVIISGKMGVELWVGEVVLEMRGQDDVKLAIIPPFENQEERWPEPIQQIYQRLTMAADFFRPLYKGAYAGPYQYQVNNKWLIDKSDGCLLLLDDEYPGSNRYFYDEAKQAVTHYPIYLITPSDLEDMAEQLRMTDPDYWE</sequence>
<gene>
    <name evidence="1" type="primary">ypsA</name>
    <name evidence="1" type="ORF">GCM10007063_25670</name>
</gene>
<dbReference type="RefSeq" id="WP_188633501.1">
    <property type="nucleotide sequence ID" value="NZ_BMNQ01000043.1"/>
</dbReference>